<accession>A0A1R3VEC3</accession>
<sequence>MPSLIAPCGSSKREALTLILRPLRLCEPDCPKAELAIATWRPDDEIPFFRELRRVTERHLGAIADQRYSFGEAAPLEALLRDAGFHEVRSRIVLRTIHFGEGVPFPHLNTMALVGMSSLAKELSDQESKRVVEAIVSESAPVLQPYTIGSGLAFELGTNLATAKG</sequence>
<dbReference type="RefSeq" id="WP_077381327.1">
    <property type="nucleotide sequence ID" value="NZ_FTPD01000045.1"/>
</dbReference>
<dbReference type="Proteomes" id="UP000188388">
    <property type="component" value="Unassembled WGS sequence"/>
</dbReference>
<organism evidence="1 2">
    <name type="scientific">Mesorhizobium prunaredense</name>
    <dbReference type="NCBI Taxonomy" id="1631249"/>
    <lineage>
        <taxon>Bacteria</taxon>
        <taxon>Pseudomonadati</taxon>
        <taxon>Pseudomonadota</taxon>
        <taxon>Alphaproteobacteria</taxon>
        <taxon>Hyphomicrobiales</taxon>
        <taxon>Phyllobacteriaceae</taxon>
        <taxon>Mesorhizobium</taxon>
    </lineage>
</organism>
<proteinExistence type="predicted"/>
<gene>
    <name evidence="1" type="ORF">BQ8794_50340</name>
</gene>
<evidence type="ECO:0000313" key="1">
    <source>
        <dbReference type="EMBL" id="SIT58238.1"/>
    </source>
</evidence>
<evidence type="ECO:0000313" key="2">
    <source>
        <dbReference type="Proteomes" id="UP000188388"/>
    </source>
</evidence>
<reference evidence="2" key="1">
    <citation type="submission" date="2017-01" db="EMBL/GenBank/DDBJ databases">
        <authorList>
            <person name="Brunel B."/>
        </authorList>
    </citation>
    <scope>NUCLEOTIDE SEQUENCE [LARGE SCALE GENOMIC DNA]</scope>
</reference>
<dbReference type="STRING" id="1631249.BQ8794_50340"/>
<keyword evidence="2" id="KW-1185">Reference proteome</keyword>
<dbReference type="AlphaFoldDB" id="A0A1R3VEC3"/>
<protein>
    <submittedName>
        <fullName evidence="1">Uncharacterized protein</fullName>
    </submittedName>
</protein>
<dbReference type="EMBL" id="FTPD01000045">
    <property type="protein sequence ID" value="SIT58238.1"/>
    <property type="molecule type" value="Genomic_DNA"/>
</dbReference>
<name>A0A1R3VEC3_9HYPH</name>